<protein>
    <submittedName>
        <fullName evidence="7">rRNA-binding ribosome biosynthesis protein</fullName>
    </submittedName>
</protein>
<dbReference type="SUPFAM" id="SSF54928">
    <property type="entry name" value="RNA-binding domain, RBD"/>
    <property type="match status" value="1"/>
</dbReference>
<dbReference type="CDD" id="cd12307">
    <property type="entry name" value="RRM_NIFK_like"/>
    <property type="match status" value="1"/>
</dbReference>
<dbReference type="PANTHER" id="PTHR46754">
    <property type="entry name" value="MKI67 FHA DOMAIN-INTERACTING NUCLEOLAR PHOSPHOPROTEIN"/>
    <property type="match status" value="1"/>
</dbReference>
<feature type="compositionally biased region" description="Low complexity" evidence="5">
    <location>
        <begin position="1"/>
        <end position="10"/>
    </location>
</feature>
<dbReference type="InterPro" id="IPR000504">
    <property type="entry name" value="RRM_dom"/>
</dbReference>
<evidence type="ECO:0000259" key="6">
    <source>
        <dbReference type="PROSITE" id="PS50102"/>
    </source>
</evidence>
<evidence type="ECO:0000256" key="5">
    <source>
        <dbReference type="SAM" id="MobiDB-lite"/>
    </source>
</evidence>
<comment type="subcellular location">
    <subcellularLocation>
        <location evidence="1">Nucleus</location>
        <location evidence="1">Nucleolus</location>
    </subcellularLocation>
</comment>
<feature type="compositionally biased region" description="Basic and acidic residues" evidence="5">
    <location>
        <begin position="25"/>
        <end position="36"/>
    </location>
</feature>
<evidence type="ECO:0000313" key="8">
    <source>
        <dbReference type="Proteomes" id="UP001362899"/>
    </source>
</evidence>
<dbReference type="InterPro" id="IPR035979">
    <property type="entry name" value="RBD_domain_sf"/>
</dbReference>
<evidence type="ECO:0000256" key="3">
    <source>
        <dbReference type="ARBA" id="ARBA00023242"/>
    </source>
</evidence>
<dbReference type="Pfam" id="PF00076">
    <property type="entry name" value="RRM_1"/>
    <property type="match status" value="1"/>
</dbReference>
<dbReference type="InterPro" id="IPR012677">
    <property type="entry name" value="Nucleotide-bd_a/b_plait_sf"/>
</dbReference>
<evidence type="ECO:0000256" key="2">
    <source>
        <dbReference type="ARBA" id="ARBA00022884"/>
    </source>
</evidence>
<dbReference type="PROSITE" id="PS50102">
    <property type="entry name" value="RRM"/>
    <property type="match status" value="1"/>
</dbReference>
<dbReference type="GO" id="GO:0003723">
    <property type="term" value="F:RNA binding"/>
    <property type="evidence" value="ECO:0007669"/>
    <property type="project" value="UniProtKB-UniRule"/>
</dbReference>
<comment type="caution">
    <text evidence="7">The sequence shown here is derived from an EMBL/GenBank/DDBJ whole genome shotgun (WGS) entry which is preliminary data.</text>
</comment>
<evidence type="ECO:0000256" key="1">
    <source>
        <dbReference type="ARBA" id="ARBA00004604"/>
    </source>
</evidence>
<dbReference type="SMART" id="SM00360">
    <property type="entry name" value="RRM"/>
    <property type="match status" value="1"/>
</dbReference>
<sequence length="233" mass="26786">MAKKSGSSSSKADKSKSALSSASKPAEDVIDPKEFAESEEEFEGFEGFESTDEDESSDETPANTNTKIDQEEKAKIGKIAKEKAITSTDTEKGVIYVGRIPHGLYEPQMREYFGQFGTITRIRISRNKRTGKSKHFGFIEFRSREVSKIVCEAMDNYLLFGHLLQVKMMEPSQVHEDLWEGANHKYHAVPWDLVNAQRSKRKHPREYWEQKQNEFDQEKQAKARRLQELGIIY</sequence>
<dbReference type="EMBL" id="BTGC01000003">
    <property type="protein sequence ID" value="GMM50792.1"/>
    <property type="molecule type" value="Genomic_DNA"/>
</dbReference>
<keyword evidence="8" id="KW-1185">Reference proteome</keyword>
<gene>
    <name evidence="7" type="ORF">DASB73_017500</name>
</gene>
<dbReference type="Proteomes" id="UP001362899">
    <property type="component" value="Unassembled WGS sequence"/>
</dbReference>
<dbReference type="AlphaFoldDB" id="A0AAV5RHV7"/>
<proteinExistence type="predicted"/>
<keyword evidence="2 4" id="KW-0694">RNA-binding</keyword>
<dbReference type="Gene3D" id="3.30.70.330">
    <property type="match status" value="1"/>
</dbReference>
<feature type="domain" description="RRM" evidence="6">
    <location>
        <begin position="93"/>
        <end position="171"/>
    </location>
</feature>
<keyword evidence="3" id="KW-0539">Nucleus</keyword>
<name>A0AAV5RHV7_STABA</name>
<organism evidence="7 8">
    <name type="scientific">Starmerella bacillaris</name>
    <name type="common">Yeast</name>
    <name type="synonym">Candida zemplinina</name>
    <dbReference type="NCBI Taxonomy" id="1247836"/>
    <lineage>
        <taxon>Eukaryota</taxon>
        <taxon>Fungi</taxon>
        <taxon>Dikarya</taxon>
        <taxon>Ascomycota</taxon>
        <taxon>Saccharomycotina</taxon>
        <taxon>Dipodascomycetes</taxon>
        <taxon>Dipodascales</taxon>
        <taxon>Trichomonascaceae</taxon>
        <taxon>Starmerella</taxon>
    </lineage>
</organism>
<feature type="compositionally biased region" description="Acidic residues" evidence="5">
    <location>
        <begin position="37"/>
        <end position="58"/>
    </location>
</feature>
<accession>A0AAV5RHV7</accession>
<feature type="region of interest" description="Disordered" evidence="5">
    <location>
        <begin position="1"/>
        <end position="71"/>
    </location>
</feature>
<dbReference type="GO" id="GO:0005730">
    <property type="term" value="C:nucleolus"/>
    <property type="evidence" value="ECO:0007669"/>
    <property type="project" value="UniProtKB-SubCell"/>
</dbReference>
<evidence type="ECO:0000313" key="7">
    <source>
        <dbReference type="EMBL" id="GMM50792.1"/>
    </source>
</evidence>
<evidence type="ECO:0000256" key="4">
    <source>
        <dbReference type="PROSITE-ProRule" id="PRU00176"/>
    </source>
</evidence>
<reference evidence="7 8" key="1">
    <citation type="journal article" date="2023" name="Elife">
        <title>Identification of key yeast species and microbe-microbe interactions impacting larval growth of Drosophila in the wild.</title>
        <authorList>
            <person name="Mure A."/>
            <person name="Sugiura Y."/>
            <person name="Maeda R."/>
            <person name="Honda K."/>
            <person name="Sakurai N."/>
            <person name="Takahashi Y."/>
            <person name="Watada M."/>
            <person name="Katoh T."/>
            <person name="Gotoh A."/>
            <person name="Gotoh Y."/>
            <person name="Taniguchi I."/>
            <person name="Nakamura K."/>
            <person name="Hayashi T."/>
            <person name="Katayama T."/>
            <person name="Uemura T."/>
            <person name="Hattori Y."/>
        </authorList>
    </citation>
    <scope>NUCLEOTIDE SEQUENCE [LARGE SCALE GENOMIC DNA]</scope>
    <source>
        <strain evidence="7 8">SB-73</strain>
    </source>
</reference>